<evidence type="ECO:0000313" key="8">
    <source>
        <dbReference type="EMBL" id="TSE29053.1"/>
    </source>
</evidence>
<keyword evidence="9" id="KW-1185">Reference proteome</keyword>
<keyword evidence="3 6" id="KW-0479">Metal-binding</keyword>
<dbReference type="GO" id="GO:0000287">
    <property type="term" value="F:magnesium ion binding"/>
    <property type="evidence" value="ECO:0007669"/>
    <property type="project" value="UniProtKB-UniRule"/>
</dbReference>
<dbReference type="STRING" id="307486.GCA_000807215_00804"/>
<dbReference type="OrthoDB" id="1494007at2"/>
<sequence length="131" mass="14802">MIVVDVNVIAYLLIPGRYTASAEALLESDPVWAVPRLWRSELRNILATYVRTQKMALQDALALFQRASEIIDTEEYEVDTASVLRLSEASRCSAYDCEYVALADFLDVDFVTADKKLANAFPRRARLLLEV</sequence>
<dbReference type="EC" id="3.1.-.-" evidence="6"/>
<protein>
    <recommendedName>
        <fullName evidence="6">Ribonuclease VapC</fullName>
        <shortName evidence="6">RNase VapC</shortName>
        <ecNumber evidence="6">3.1.-.-</ecNumber>
    </recommendedName>
    <alternativeName>
        <fullName evidence="6">Toxin VapC</fullName>
    </alternativeName>
</protein>
<dbReference type="HAMAP" id="MF_00265">
    <property type="entry name" value="VapC_Nob1"/>
    <property type="match status" value="1"/>
</dbReference>
<keyword evidence="1 6" id="KW-1277">Toxin-antitoxin system</keyword>
<keyword evidence="5 6" id="KW-0460">Magnesium</keyword>
<comment type="caution">
    <text evidence="8">The sequence shown here is derived from an EMBL/GenBank/DDBJ whole genome shotgun (WGS) entry which is preliminary data.</text>
</comment>
<dbReference type="AlphaFoldDB" id="A0A554WZN8"/>
<keyword evidence="6" id="KW-0800">Toxin</keyword>
<keyword evidence="2 6" id="KW-0540">Nuclease</keyword>
<evidence type="ECO:0000259" key="7">
    <source>
        <dbReference type="Pfam" id="PF01850"/>
    </source>
</evidence>
<dbReference type="Pfam" id="PF01850">
    <property type="entry name" value="PIN"/>
    <property type="match status" value="1"/>
</dbReference>
<dbReference type="SUPFAM" id="SSF88723">
    <property type="entry name" value="PIN domain-like"/>
    <property type="match status" value="1"/>
</dbReference>
<evidence type="ECO:0000256" key="6">
    <source>
        <dbReference type="HAMAP-Rule" id="MF_00265"/>
    </source>
</evidence>
<accession>A0A554WZN8</accession>
<comment type="similarity">
    <text evidence="6">Belongs to the PINc/VapC protein family.</text>
</comment>
<keyword evidence="4 6" id="KW-0378">Hydrolase</keyword>
<evidence type="ECO:0000256" key="4">
    <source>
        <dbReference type="ARBA" id="ARBA00022801"/>
    </source>
</evidence>
<gene>
    <name evidence="8" type="primary">vapC_4</name>
    <name evidence="6" type="synonym">vapC</name>
    <name evidence="8" type="ORF">Ttaiw_02423</name>
</gene>
<proteinExistence type="inferred from homology"/>
<keyword evidence="8" id="KW-0255">Endonuclease</keyword>
<dbReference type="InterPro" id="IPR002716">
    <property type="entry name" value="PIN_dom"/>
</dbReference>
<dbReference type="GO" id="GO:0016787">
    <property type="term" value="F:hydrolase activity"/>
    <property type="evidence" value="ECO:0007669"/>
    <property type="project" value="UniProtKB-KW"/>
</dbReference>
<evidence type="ECO:0000256" key="2">
    <source>
        <dbReference type="ARBA" id="ARBA00022722"/>
    </source>
</evidence>
<comment type="function">
    <text evidence="6">Toxic component of a toxin-antitoxin (TA) system. An RNase.</text>
</comment>
<dbReference type="Gene3D" id="3.40.50.1010">
    <property type="entry name" value="5'-nuclease"/>
    <property type="match status" value="1"/>
</dbReference>
<dbReference type="PANTHER" id="PTHR35901:SF1">
    <property type="entry name" value="EXONUCLEASE VAPC9"/>
    <property type="match status" value="1"/>
</dbReference>
<dbReference type="RefSeq" id="WP_058616672.1">
    <property type="nucleotide sequence ID" value="NZ_CP083911.1"/>
</dbReference>
<dbReference type="Proteomes" id="UP000317763">
    <property type="component" value="Unassembled WGS sequence"/>
</dbReference>
<reference evidence="8 9" key="1">
    <citation type="submission" date="2019-07" db="EMBL/GenBank/DDBJ databases">
        <title>Tepidimonas taiwanensis I1-1 draft genome.</title>
        <authorList>
            <person name="Da Costa M.S."/>
            <person name="Froufe H.J.C."/>
            <person name="Egas C."/>
            <person name="Albuquerque L."/>
        </authorList>
    </citation>
    <scope>NUCLEOTIDE SEQUENCE [LARGE SCALE GENOMIC DNA]</scope>
    <source>
        <strain evidence="8 9">I1-1</strain>
    </source>
</reference>
<dbReference type="GO" id="GO:0004519">
    <property type="term" value="F:endonuclease activity"/>
    <property type="evidence" value="ECO:0007669"/>
    <property type="project" value="UniProtKB-KW"/>
</dbReference>
<comment type="cofactor">
    <cofactor evidence="6">
        <name>Mg(2+)</name>
        <dbReference type="ChEBI" id="CHEBI:18420"/>
    </cofactor>
</comment>
<dbReference type="InterPro" id="IPR051619">
    <property type="entry name" value="TypeII_TA_RNase_PINc/VapC"/>
</dbReference>
<dbReference type="InterPro" id="IPR029060">
    <property type="entry name" value="PIN-like_dom_sf"/>
</dbReference>
<name>A0A554WZN8_9BURK</name>
<dbReference type="CDD" id="cd09873">
    <property type="entry name" value="PIN_Pae0151-like"/>
    <property type="match status" value="1"/>
</dbReference>
<dbReference type="PANTHER" id="PTHR35901">
    <property type="entry name" value="RIBONUCLEASE VAPC3"/>
    <property type="match status" value="1"/>
</dbReference>
<dbReference type="InterPro" id="IPR022907">
    <property type="entry name" value="VapC_family"/>
</dbReference>
<organism evidence="8 9">
    <name type="scientific">Tepidimonas taiwanensis</name>
    <dbReference type="NCBI Taxonomy" id="307486"/>
    <lineage>
        <taxon>Bacteria</taxon>
        <taxon>Pseudomonadati</taxon>
        <taxon>Pseudomonadota</taxon>
        <taxon>Betaproteobacteria</taxon>
        <taxon>Burkholderiales</taxon>
        <taxon>Tepidimonas</taxon>
    </lineage>
</organism>
<feature type="binding site" evidence="6">
    <location>
        <position position="96"/>
    </location>
    <ligand>
        <name>Mg(2+)</name>
        <dbReference type="ChEBI" id="CHEBI:18420"/>
    </ligand>
</feature>
<evidence type="ECO:0000256" key="5">
    <source>
        <dbReference type="ARBA" id="ARBA00022842"/>
    </source>
</evidence>
<feature type="binding site" evidence="6">
    <location>
        <position position="5"/>
    </location>
    <ligand>
        <name>Mg(2+)</name>
        <dbReference type="ChEBI" id="CHEBI:18420"/>
    </ligand>
</feature>
<evidence type="ECO:0000256" key="3">
    <source>
        <dbReference type="ARBA" id="ARBA00022723"/>
    </source>
</evidence>
<dbReference type="GO" id="GO:0090729">
    <property type="term" value="F:toxin activity"/>
    <property type="evidence" value="ECO:0007669"/>
    <property type="project" value="UniProtKB-KW"/>
</dbReference>
<dbReference type="InterPro" id="IPR044153">
    <property type="entry name" value="PIN_Pae0151-like"/>
</dbReference>
<feature type="domain" description="PIN" evidence="7">
    <location>
        <begin position="2"/>
        <end position="119"/>
    </location>
</feature>
<dbReference type="EMBL" id="VJOM01000041">
    <property type="protein sequence ID" value="TSE29053.1"/>
    <property type="molecule type" value="Genomic_DNA"/>
</dbReference>
<evidence type="ECO:0000313" key="9">
    <source>
        <dbReference type="Proteomes" id="UP000317763"/>
    </source>
</evidence>
<dbReference type="GO" id="GO:0004540">
    <property type="term" value="F:RNA nuclease activity"/>
    <property type="evidence" value="ECO:0007669"/>
    <property type="project" value="InterPro"/>
</dbReference>
<evidence type="ECO:0000256" key="1">
    <source>
        <dbReference type="ARBA" id="ARBA00022649"/>
    </source>
</evidence>